<keyword evidence="2" id="KW-0479">Metal-binding</keyword>
<dbReference type="NCBIfam" id="TIGR00075">
    <property type="entry name" value="hypD"/>
    <property type="match status" value="1"/>
</dbReference>
<accession>A0A7J3XXY0</accession>
<dbReference type="GO" id="GO:0051604">
    <property type="term" value="P:protein maturation"/>
    <property type="evidence" value="ECO:0007669"/>
    <property type="project" value="TreeGrafter"/>
</dbReference>
<evidence type="ECO:0000256" key="3">
    <source>
        <dbReference type="ARBA" id="ARBA00023004"/>
    </source>
</evidence>
<dbReference type="Pfam" id="PF01924">
    <property type="entry name" value="HypD"/>
    <property type="match status" value="1"/>
</dbReference>
<dbReference type="GO" id="GO:0005506">
    <property type="term" value="F:iron ion binding"/>
    <property type="evidence" value="ECO:0007669"/>
    <property type="project" value="TreeGrafter"/>
</dbReference>
<gene>
    <name evidence="4" type="primary">hypD</name>
    <name evidence="4" type="ORF">ENM60_01340</name>
</gene>
<dbReference type="PIRSF" id="PIRSF005622">
    <property type="entry name" value="Hydrgn_mat_hypD"/>
    <property type="match status" value="1"/>
</dbReference>
<proteinExistence type="inferred from homology"/>
<comment type="similarity">
    <text evidence="1">Belongs to the HypD family.</text>
</comment>
<dbReference type="InterPro" id="IPR002780">
    <property type="entry name" value="Hyd_form_HypD"/>
</dbReference>
<protein>
    <submittedName>
        <fullName evidence="4">Hydrogenase formation protein HypD</fullName>
    </submittedName>
</protein>
<dbReference type="InterPro" id="IPR042243">
    <property type="entry name" value="HypD_1"/>
</dbReference>
<name>A0A7J3XXY0_9CREN</name>
<reference evidence="4" key="1">
    <citation type="journal article" date="2020" name="mSystems">
        <title>Genome- and Community-Level Interaction Insights into Carbon Utilization and Element Cycling Functions of Hydrothermarchaeota in Hydrothermal Sediment.</title>
        <authorList>
            <person name="Zhou Z."/>
            <person name="Liu Y."/>
            <person name="Xu W."/>
            <person name="Pan J."/>
            <person name="Luo Z.H."/>
            <person name="Li M."/>
        </authorList>
    </citation>
    <scope>NUCLEOTIDE SEQUENCE [LARGE SCALE GENOMIC DNA]</scope>
    <source>
        <strain evidence="4">SpSt-110</strain>
    </source>
</reference>
<evidence type="ECO:0000256" key="2">
    <source>
        <dbReference type="ARBA" id="ARBA00022723"/>
    </source>
</evidence>
<dbReference type="PANTHER" id="PTHR30149:SF0">
    <property type="entry name" value="HYDROGENASE MATURATION FACTOR HYPD"/>
    <property type="match status" value="1"/>
</dbReference>
<keyword evidence="3" id="KW-0408">Iron</keyword>
<dbReference type="Gene3D" id="6.10.20.100">
    <property type="match status" value="1"/>
</dbReference>
<sequence length="383" mass="43124">MTNIELKIKQLYEKSPSARRILDAIKLEASSLDRTVNIMNFCGTHEWTITHYGIRSLMPDNIKLIAGPGCPVCITPGYYVDLLAKLSLEGYHVLTYGDSFKLPGSRARSPRSLYEAKMYGGKVTVVYGFHDAIEISLRNRGEEFIFFGVGFETTMPSTAIPLRDGSVPKNLAILSAYRLTPPVMKYLLEKHPEARIDGVIAPGHVSSVIGWRSWLFLPEEYRIPTVVAGFEPLDVLLAILAILRMLNKREPSLVNEYKRVVKPDGNQHAKDAMWRVYKVVDAYWRGIDVIPGSGATHSNEYRKYDFFEKYRLEEKITEDKLPGCRCPEVTLGLATPLDCPLFMKTCTPSHPYGPCMVSVEGTCRIWAENIPVLKRDAIKDSSS</sequence>
<dbReference type="PANTHER" id="PTHR30149">
    <property type="entry name" value="HYDROGENASE PROTEIN ASSEMBLY PROTEIN HYPD"/>
    <property type="match status" value="1"/>
</dbReference>
<dbReference type="GO" id="GO:0051539">
    <property type="term" value="F:4 iron, 4 sulfur cluster binding"/>
    <property type="evidence" value="ECO:0007669"/>
    <property type="project" value="TreeGrafter"/>
</dbReference>
<evidence type="ECO:0000256" key="1">
    <source>
        <dbReference type="ARBA" id="ARBA00007888"/>
    </source>
</evidence>
<dbReference type="AlphaFoldDB" id="A0A7J3XXY0"/>
<evidence type="ECO:0000313" key="4">
    <source>
        <dbReference type="EMBL" id="HHP67431.1"/>
    </source>
</evidence>
<dbReference type="EMBL" id="DRYK01000025">
    <property type="protein sequence ID" value="HHP67431.1"/>
    <property type="molecule type" value="Genomic_DNA"/>
</dbReference>
<dbReference type="GO" id="GO:0070025">
    <property type="term" value="F:carbon monoxide binding"/>
    <property type="evidence" value="ECO:0007669"/>
    <property type="project" value="TreeGrafter"/>
</dbReference>
<dbReference type="Gene3D" id="3.40.50.11750">
    <property type="entry name" value="HypD, alpha/beta domain 1"/>
    <property type="match status" value="2"/>
</dbReference>
<organism evidence="4">
    <name type="scientific">Thermogladius calderae</name>
    <dbReference type="NCBI Taxonomy" id="1200300"/>
    <lineage>
        <taxon>Archaea</taxon>
        <taxon>Thermoproteota</taxon>
        <taxon>Thermoprotei</taxon>
        <taxon>Desulfurococcales</taxon>
        <taxon>Desulfurococcaceae</taxon>
        <taxon>Thermogladius</taxon>
    </lineage>
</organism>
<comment type="caution">
    <text evidence="4">The sequence shown here is derived from an EMBL/GenBank/DDBJ whole genome shotgun (WGS) entry which is preliminary data.</text>
</comment>
<dbReference type="InterPro" id="IPR042244">
    <property type="entry name" value="HypD_2_sf"/>
</dbReference>